<feature type="domain" description="F-box" evidence="1">
    <location>
        <begin position="1"/>
        <end position="44"/>
    </location>
</feature>
<dbReference type="InterPro" id="IPR001810">
    <property type="entry name" value="F-box_dom"/>
</dbReference>
<dbReference type="Pfam" id="PF14299">
    <property type="entry name" value="PP2"/>
    <property type="match status" value="1"/>
</dbReference>
<name>A0ABD1LP35_9FABA</name>
<dbReference type="InterPro" id="IPR036047">
    <property type="entry name" value="F-box-like_dom_sf"/>
</dbReference>
<keyword evidence="3" id="KW-1185">Reference proteome</keyword>
<evidence type="ECO:0000259" key="1">
    <source>
        <dbReference type="PROSITE" id="PS50181"/>
    </source>
</evidence>
<reference evidence="2 3" key="1">
    <citation type="submission" date="2024-08" db="EMBL/GenBank/DDBJ databases">
        <title>Insights into the chromosomal genome structure of Flemingia macrophylla.</title>
        <authorList>
            <person name="Ding Y."/>
            <person name="Zhao Y."/>
            <person name="Bi W."/>
            <person name="Wu M."/>
            <person name="Zhao G."/>
            <person name="Gong Y."/>
            <person name="Li W."/>
            <person name="Zhang P."/>
        </authorList>
    </citation>
    <scope>NUCLEOTIDE SEQUENCE [LARGE SCALE GENOMIC DNA]</scope>
    <source>
        <strain evidence="2">DYQJB</strain>
        <tissue evidence="2">Leaf</tissue>
    </source>
</reference>
<dbReference type="SMART" id="SM00256">
    <property type="entry name" value="FBOX"/>
    <property type="match status" value="1"/>
</dbReference>
<dbReference type="AlphaFoldDB" id="A0ABD1LP35"/>
<comment type="caution">
    <text evidence="2">The sequence shown here is derived from an EMBL/GenBank/DDBJ whole genome shotgun (WGS) entry which is preliminary data.</text>
</comment>
<dbReference type="SUPFAM" id="SSF81383">
    <property type="entry name" value="F-box domain"/>
    <property type="match status" value="1"/>
</dbReference>
<gene>
    <name evidence="2" type="ORF">Fmac_024345</name>
</gene>
<protein>
    <recommendedName>
        <fullName evidence="1">F-box domain-containing protein</fullName>
    </recommendedName>
</protein>
<dbReference type="PROSITE" id="PS50181">
    <property type="entry name" value="FBOX"/>
    <property type="match status" value="1"/>
</dbReference>
<evidence type="ECO:0000313" key="2">
    <source>
        <dbReference type="EMBL" id="KAL2325287.1"/>
    </source>
</evidence>
<accession>A0ABD1LP35</accession>
<dbReference type="EMBL" id="JBGMDY010000008">
    <property type="protein sequence ID" value="KAL2325287.1"/>
    <property type="molecule type" value="Genomic_DNA"/>
</dbReference>
<dbReference type="CDD" id="cd22162">
    <property type="entry name" value="F-box_AtSKIP3-like"/>
    <property type="match status" value="1"/>
</dbReference>
<dbReference type="Gene3D" id="1.20.1280.50">
    <property type="match status" value="1"/>
</dbReference>
<dbReference type="Pfam" id="PF00646">
    <property type="entry name" value="F-box"/>
    <property type="match status" value="1"/>
</dbReference>
<dbReference type="InterPro" id="IPR025886">
    <property type="entry name" value="PP2-like"/>
</dbReference>
<dbReference type="PANTHER" id="PTHR32278">
    <property type="entry name" value="F-BOX DOMAIN-CONTAINING PROTEIN"/>
    <property type="match status" value="1"/>
</dbReference>
<sequence length="164" mass="18571">MEGLPEGCVATILAHTTPKDACRLSLVSKIFRSAAESDAAWERFLPPNYNSQDFVPLHYTSKKFPKVAQLKGTCWLEIRGVINTRALSPNTQYVAYLVYKMIDAHGFRYCPVKLSVNFLGFSTKNVCLDPNREAQTTESWDCNFQIREVMGGWRLRWGSSSIQA</sequence>
<evidence type="ECO:0000313" key="3">
    <source>
        <dbReference type="Proteomes" id="UP001603857"/>
    </source>
</evidence>
<organism evidence="2 3">
    <name type="scientific">Flemingia macrophylla</name>
    <dbReference type="NCBI Taxonomy" id="520843"/>
    <lineage>
        <taxon>Eukaryota</taxon>
        <taxon>Viridiplantae</taxon>
        <taxon>Streptophyta</taxon>
        <taxon>Embryophyta</taxon>
        <taxon>Tracheophyta</taxon>
        <taxon>Spermatophyta</taxon>
        <taxon>Magnoliopsida</taxon>
        <taxon>eudicotyledons</taxon>
        <taxon>Gunneridae</taxon>
        <taxon>Pentapetalae</taxon>
        <taxon>rosids</taxon>
        <taxon>fabids</taxon>
        <taxon>Fabales</taxon>
        <taxon>Fabaceae</taxon>
        <taxon>Papilionoideae</taxon>
        <taxon>50 kb inversion clade</taxon>
        <taxon>NPAAA clade</taxon>
        <taxon>indigoferoid/millettioid clade</taxon>
        <taxon>Phaseoleae</taxon>
        <taxon>Flemingia</taxon>
    </lineage>
</organism>
<proteinExistence type="predicted"/>
<dbReference type="Proteomes" id="UP001603857">
    <property type="component" value="Unassembled WGS sequence"/>
</dbReference>
<dbReference type="PANTHER" id="PTHR32278:SF143">
    <property type="entry name" value="F-BOX PROTEIN PP2-B1"/>
    <property type="match status" value="1"/>
</dbReference>